<name>A0A8H7STS7_9FUNG</name>
<gene>
    <name evidence="2" type="ORF">INT48_003789</name>
</gene>
<proteinExistence type="predicted"/>
<protein>
    <submittedName>
        <fullName evidence="2">Uncharacterized protein</fullName>
    </submittedName>
</protein>
<evidence type="ECO:0000313" key="2">
    <source>
        <dbReference type="EMBL" id="KAG2236170.1"/>
    </source>
</evidence>
<evidence type="ECO:0000256" key="1">
    <source>
        <dbReference type="SAM" id="MobiDB-lite"/>
    </source>
</evidence>
<feature type="region of interest" description="Disordered" evidence="1">
    <location>
        <begin position="99"/>
        <end position="136"/>
    </location>
</feature>
<accession>A0A8H7STS7</accession>
<dbReference type="EMBL" id="JAEPRE010000021">
    <property type="protein sequence ID" value="KAG2236170.1"/>
    <property type="molecule type" value="Genomic_DNA"/>
</dbReference>
<reference evidence="2" key="1">
    <citation type="submission" date="2021-01" db="EMBL/GenBank/DDBJ databases">
        <title>Metabolic potential, ecology and presence of endohyphal bacteria is reflected in genomic diversity of Mucoromycotina.</title>
        <authorList>
            <person name="Muszewska A."/>
            <person name="Okrasinska A."/>
            <person name="Steczkiewicz K."/>
            <person name="Drgas O."/>
            <person name="Orlowska M."/>
            <person name="Perlinska-Lenart U."/>
            <person name="Aleksandrzak-Piekarczyk T."/>
            <person name="Szatraj K."/>
            <person name="Zielenkiewicz U."/>
            <person name="Pilsyk S."/>
            <person name="Malc E."/>
            <person name="Mieczkowski P."/>
            <person name="Kruszewska J.S."/>
            <person name="Biernat P."/>
            <person name="Pawlowska J."/>
        </authorList>
    </citation>
    <scope>NUCLEOTIDE SEQUENCE</scope>
    <source>
        <strain evidence="2">WA0000018081</strain>
    </source>
</reference>
<keyword evidence="3" id="KW-1185">Reference proteome</keyword>
<dbReference type="Proteomes" id="UP000613177">
    <property type="component" value="Unassembled WGS sequence"/>
</dbReference>
<feature type="compositionally biased region" description="Low complexity" evidence="1">
    <location>
        <begin position="113"/>
        <end position="123"/>
    </location>
</feature>
<comment type="caution">
    <text evidence="2">The sequence shown here is derived from an EMBL/GenBank/DDBJ whole genome shotgun (WGS) entry which is preliminary data.</text>
</comment>
<organism evidence="2 3">
    <name type="scientific">Thamnidium elegans</name>
    <dbReference type="NCBI Taxonomy" id="101142"/>
    <lineage>
        <taxon>Eukaryota</taxon>
        <taxon>Fungi</taxon>
        <taxon>Fungi incertae sedis</taxon>
        <taxon>Mucoromycota</taxon>
        <taxon>Mucoromycotina</taxon>
        <taxon>Mucoromycetes</taxon>
        <taxon>Mucorales</taxon>
        <taxon>Mucorineae</taxon>
        <taxon>Mucoraceae</taxon>
        <taxon>Thamnidium</taxon>
    </lineage>
</organism>
<evidence type="ECO:0000313" key="3">
    <source>
        <dbReference type="Proteomes" id="UP000613177"/>
    </source>
</evidence>
<sequence>MKLKACKSCFVPNAQIKLEGSSLIRKTDVEVHNIVLALNPIGLQHVCKHTASGVAYLHFSNNQTSSNFFSKYPDSTLQIDNNTYTMFPPKDRFGNVCLLLPSSPPSPPRPKARASSPPSRPKATVSSPFLPFLRLH</sequence>
<dbReference type="AlphaFoldDB" id="A0A8H7STS7"/>